<sequence>MDYGVTKHAFTAGQNYVKQNLDSKRFAFLKVYFDVSNAYIKDKLIFMFYPFNNTYEFLYKPDLYIPFMALMSVVMLKGLKLGFENVFHPEKIFLMQTRAIAILLGLSVLYKGLSIILGASANFFSVLSLCGYKHFYLFVFKAFSLLQLRIISFIVGSYLLFVYFLFFSRCLQFESQKNNSDLGAGSRFFNIAIAAVDTLILLLYMKF</sequence>
<evidence type="ECO:0000256" key="7">
    <source>
        <dbReference type="ARBA" id="ARBA00023034"/>
    </source>
</evidence>
<dbReference type="GO" id="GO:0005789">
    <property type="term" value="C:endoplasmic reticulum membrane"/>
    <property type="evidence" value="ECO:0007669"/>
    <property type="project" value="UniProtKB-SubCell"/>
</dbReference>
<keyword evidence="3 9" id="KW-0812">Transmembrane</keyword>
<organism evidence="11 12">
    <name type="scientific">Ecytonucleospora hepatopenaei</name>
    <dbReference type="NCBI Taxonomy" id="646526"/>
    <lineage>
        <taxon>Eukaryota</taxon>
        <taxon>Fungi</taxon>
        <taxon>Fungi incertae sedis</taxon>
        <taxon>Microsporidia</taxon>
        <taxon>Enterocytozoonidae</taxon>
        <taxon>Ecytonucleospora</taxon>
    </lineage>
</organism>
<keyword evidence="2 9" id="KW-0813">Transport</keyword>
<evidence type="ECO:0000313" key="12">
    <source>
        <dbReference type="Proteomes" id="UP000192758"/>
    </source>
</evidence>
<dbReference type="VEuPathDB" id="MicrosporidiaDB:EHP00_662"/>
<comment type="similarity">
    <text evidence="1 9">Belongs to the YIF1 family.</text>
</comment>
<feature type="transmembrane region" description="Helical" evidence="9">
    <location>
        <begin position="100"/>
        <end position="126"/>
    </location>
</feature>
<dbReference type="GO" id="GO:0000139">
    <property type="term" value="C:Golgi membrane"/>
    <property type="evidence" value="ECO:0007669"/>
    <property type="project" value="UniProtKB-SubCell"/>
</dbReference>
<dbReference type="OrthoDB" id="337750at2759"/>
<dbReference type="VEuPathDB" id="MicrosporidiaDB:EHP00_2552"/>
<accession>A0A1W0E8V6</accession>
<evidence type="ECO:0000256" key="8">
    <source>
        <dbReference type="ARBA" id="ARBA00023136"/>
    </source>
</evidence>
<evidence type="ECO:0000256" key="2">
    <source>
        <dbReference type="ARBA" id="ARBA00022448"/>
    </source>
</evidence>
<keyword evidence="12" id="KW-1185">Reference proteome</keyword>
<feature type="transmembrane region" description="Helical" evidence="9">
    <location>
        <begin position="188"/>
        <end position="205"/>
    </location>
</feature>
<dbReference type="PANTHER" id="PTHR14083">
    <property type="entry name" value="YIP1 INTERACTING FACTOR HOMOLOG YIF1 PROTEIN"/>
    <property type="match status" value="1"/>
</dbReference>
<evidence type="ECO:0000256" key="9">
    <source>
        <dbReference type="RuleBase" id="RU368073"/>
    </source>
</evidence>
<dbReference type="EMBL" id="MNPJ01000009">
    <property type="protein sequence ID" value="OQS55421.1"/>
    <property type="molecule type" value="Genomic_DNA"/>
</dbReference>
<feature type="transmembrane region" description="Helical" evidence="9">
    <location>
        <begin position="63"/>
        <end position="79"/>
    </location>
</feature>
<dbReference type="PANTHER" id="PTHR14083:SF0">
    <property type="entry name" value="YIP1D-INTERACTING FACTOR 1, ISOFORM C"/>
    <property type="match status" value="1"/>
</dbReference>
<evidence type="ECO:0000256" key="1">
    <source>
        <dbReference type="ARBA" id="ARBA00009727"/>
    </source>
</evidence>
<comment type="caution">
    <text evidence="11">The sequence shown here is derived from an EMBL/GenBank/DDBJ whole genome shotgun (WGS) entry which is preliminary data.</text>
</comment>
<evidence type="ECO:0000256" key="5">
    <source>
        <dbReference type="ARBA" id="ARBA00022927"/>
    </source>
</evidence>
<dbReference type="InterPro" id="IPR005578">
    <property type="entry name" value="Yif1_fam"/>
</dbReference>
<protein>
    <recommendedName>
        <fullName evidence="9">Protein YIF1</fullName>
    </recommendedName>
</protein>
<comment type="subcellular location">
    <subcellularLocation>
        <location evidence="9">Endoplasmic reticulum membrane</location>
        <topology evidence="9">Multi-pass membrane protein</topology>
    </subcellularLocation>
    <subcellularLocation>
        <location evidence="9">Golgi apparatus membrane</location>
        <topology evidence="9">Multi-pass membrane protein</topology>
    </subcellularLocation>
</comment>
<comment type="function">
    <text evidence="9">Has a role in transport between endoplasmic reticulum and Golgi.</text>
</comment>
<dbReference type="Proteomes" id="UP000192758">
    <property type="component" value="Unassembled WGS sequence"/>
</dbReference>
<dbReference type="AlphaFoldDB" id="A0A1W0E8V6"/>
<keyword evidence="5 9" id="KW-0653">Protein transport</keyword>
<dbReference type="GO" id="GO:0006888">
    <property type="term" value="P:endoplasmic reticulum to Golgi vesicle-mediated transport"/>
    <property type="evidence" value="ECO:0007669"/>
    <property type="project" value="UniProtKB-UniRule"/>
</dbReference>
<gene>
    <name evidence="11" type="primary">YIF1B</name>
    <name evidence="10" type="ORF">EHP00_2552</name>
    <name evidence="11" type="ORF">EHP00_662</name>
</gene>
<dbReference type="GO" id="GO:0005793">
    <property type="term" value="C:endoplasmic reticulum-Golgi intermediate compartment"/>
    <property type="evidence" value="ECO:0007669"/>
    <property type="project" value="UniProtKB-UniRule"/>
</dbReference>
<dbReference type="STRING" id="646526.A0A1W0E8V6"/>
<evidence type="ECO:0000256" key="4">
    <source>
        <dbReference type="ARBA" id="ARBA00022824"/>
    </source>
</evidence>
<name>A0A1W0E8V6_9MICR</name>
<evidence type="ECO:0000313" key="10">
    <source>
        <dbReference type="EMBL" id="OQS55421.1"/>
    </source>
</evidence>
<dbReference type="GO" id="GO:0030134">
    <property type="term" value="C:COPII-coated ER to Golgi transport vesicle"/>
    <property type="evidence" value="ECO:0007669"/>
    <property type="project" value="TreeGrafter"/>
</dbReference>
<feature type="transmembrane region" description="Helical" evidence="9">
    <location>
        <begin position="146"/>
        <end position="167"/>
    </location>
</feature>
<dbReference type="EMBL" id="MNPJ01000007">
    <property type="protein sequence ID" value="OQS55599.1"/>
    <property type="molecule type" value="Genomic_DNA"/>
</dbReference>
<keyword evidence="6 9" id="KW-1133">Transmembrane helix</keyword>
<dbReference type="Pfam" id="PF03878">
    <property type="entry name" value="YIF1"/>
    <property type="match status" value="1"/>
</dbReference>
<dbReference type="GO" id="GO:0015031">
    <property type="term" value="P:protein transport"/>
    <property type="evidence" value="ECO:0007669"/>
    <property type="project" value="UniProtKB-KW"/>
</dbReference>
<proteinExistence type="inferred from homology"/>
<evidence type="ECO:0000313" key="11">
    <source>
        <dbReference type="EMBL" id="OQS55599.1"/>
    </source>
</evidence>
<keyword evidence="7 9" id="KW-0333">Golgi apparatus</keyword>
<keyword evidence="4 9" id="KW-0256">Endoplasmic reticulum</keyword>
<evidence type="ECO:0000256" key="6">
    <source>
        <dbReference type="ARBA" id="ARBA00022989"/>
    </source>
</evidence>
<keyword evidence="8 9" id="KW-0472">Membrane</keyword>
<reference evidence="11 12" key="1">
    <citation type="journal article" date="2017" name="Environ. Microbiol.">
        <title>Decay of the glycolytic pathway and adaptation to intranuclear parasitism within Enterocytozoonidae microsporidia.</title>
        <authorList>
            <person name="Wiredu Boakye D."/>
            <person name="Jaroenlak P."/>
            <person name="Prachumwat A."/>
            <person name="Williams T.A."/>
            <person name="Bateman K.S."/>
            <person name="Itsathitphaisarn O."/>
            <person name="Sritunyalucksana K."/>
            <person name="Paszkiewicz K.H."/>
            <person name="Moore K.A."/>
            <person name="Stentiford G.D."/>
            <person name="Williams B.A."/>
        </authorList>
    </citation>
    <scope>NUCLEOTIDE SEQUENCE [LARGE SCALE GENOMIC DNA]</scope>
    <source>
        <strain evidence="11 12">TH1</strain>
    </source>
</reference>
<evidence type="ECO:0000256" key="3">
    <source>
        <dbReference type="ARBA" id="ARBA00022692"/>
    </source>
</evidence>